<evidence type="ECO:0000313" key="3">
    <source>
        <dbReference type="Proteomes" id="UP000265768"/>
    </source>
</evidence>
<dbReference type="Gene3D" id="3.40.50.720">
    <property type="entry name" value="NAD(P)-binding Rossmann-like Domain"/>
    <property type="match status" value="1"/>
</dbReference>
<dbReference type="Pfam" id="PF01370">
    <property type="entry name" value="Epimerase"/>
    <property type="match status" value="1"/>
</dbReference>
<dbReference type="RefSeq" id="WP_119926132.1">
    <property type="nucleotide sequence ID" value="NZ_QZEY01000003.1"/>
</dbReference>
<dbReference type="InterPro" id="IPR051783">
    <property type="entry name" value="NAD(P)-dependent_oxidoreduct"/>
</dbReference>
<dbReference type="Proteomes" id="UP000265768">
    <property type="component" value="Unassembled WGS sequence"/>
</dbReference>
<dbReference type="PANTHER" id="PTHR48079:SF6">
    <property type="entry name" value="NAD(P)-BINDING DOMAIN-CONTAINING PROTEIN-RELATED"/>
    <property type="match status" value="1"/>
</dbReference>
<dbReference type="InterPro" id="IPR001509">
    <property type="entry name" value="Epimerase_deHydtase"/>
</dbReference>
<evidence type="ECO:0000259" key="1">
    <source>
        <dbReference type="Pfam" id="PF01370"/>
    </source>
</evidence>
<dbReference type="AlphaFoldDB" id="A0A3A4BFC4"/>
<keyword evidence="3" id="KW-1185">Reference proteome</keyword>
<gene>
    <name evidence="2" type="ORF">D5H75_10005</name>
</gene>
<dbReference type="OrthoDB" id="5491199at2"/>
<evidence type="ECO:0000313" key="2">
    <source>
        <dbReference type="EMBL" id="RJL33172.1"/>
    </source>
</evidence>
<reference evidence="2 3" key="1">
    <citation type="submission" date="2018-09" db="EMBL/GenBank/DDBJ databases">
        <title>YIM 75507 draft genome.</title>
        <authorList>
            <person name="Tang S."/>
            <person name="Feng Y."/>
        </authorList>
    </citation>
    <scope>NUCLEOTIDE SEQUENCE [LARGE SCALE GENOMIC DNA]</scope>
    <source>
        <strain evidence="2 3">YIM 75507</strain>
    </source>
</reference>
<dbReference type="EMBL" id="QZEY01000003">
    <property type="protein sequence ID" value="RJL33172.1"/>
    <property type="molecule type" value="Genomic_DNA"/>
</dbReference>
<comment type="caution">
    <text evidence="2">The sequence shown here is derived from an EMBL/GenBank/DDBJ whole genome shotgun (WGS) entry which is preliminary data.</text>
</comment>
<proteinExistence type="predicted"/>
<name>A0A3A4BFC4_9ACTN</name>
<organism evidence="2 3">
    <name type="scientific">Bailinhaonella thermotolerans</name>
    <dbReference type="NCBI Taxonomy" id="1070861"/>
    <lineage>
        <taxon>Bacteria</taxon>
        <taxon>Bacillati</taxon>
        <taxon>Actinomycetota</taxon>
        <taxon>Actinomycetes</taxon>
        <taxon>Streptosporangiales</taxon>
        <taxon>Streptosporangiaceae</taxon>
        <taxon>Bailinhaonella</taxon>
    </lineage>
</organism>
<accession>A0A3A4BFC4</accession>
<protein>
    <submittedName>
        <fullName evidence="2">NAD-dependent epimerase/dehydratase family protein</fullName>
    </submittedName>
</protein>
<sequence length="337" mass="34752">MRVLVTGGSGFVGSHAVAAMLGAGHEPRLLVRDKAKAERVLAGLGVSGTPDLVPGDVRDAAGVKAALEGCDAVLHAAADMGVTGRAADLAGSNVAGTENVLGQAAGLGLDPVIHVSTVAVFVPPAGDTITVDSPPASPRNEYGRSKLAAERYARRLQDEGAPVTIVYPGGVVGPAQPTLDALMEGLRAGLTQGWPITRGGVGVVDVRDLAQVLARCLTSGEGPRRLLLGGHFLRWAELADLCDRISGARCRRFPVPARLLQAGGSALDALKRIRPFSYPLTRDAADMMISMVPTDDRPTLDALGVTLRPAGESLADAVRWLVAAGHLPPRHAPGLAS</sequence>
<dbReference type="InterPro" id="IPR036291">
    <property type="entry name" value="NAD(P)-bd_dom_sf"/>
</dbReference>
<dbReference type="SUPFAM" id="SSF51735">
    <property type="entry name" value="NAD(P)-binding Rossmann-fold domains"/>
    <property type="match status" value="1"/>
</dbReference>
<dbReference type="GO" id="GO:0005737">
    <property type="term" value="C:cytoplasm"/>
    <property type="evidence" value="ECO:0007669"/>
    <property type="project" value="TreeGrafter"/>
</dbReference>
<feature type="domain" description="NAD-dependent epimerase/dehydratase" evidence="1">
    <location>
        <begin position="3"/>
        <end position="225"/>
    </location>
</feature>
<dbReference type="GO" id="GO:0004029">
    <property type="term" value="F:aldehyde dehydrogenase (NAD+) activity"/>
    <property type="evidence" value="ECO:0007669"/>
    <property type="project" value="TreeGrafter"/>
</dbReference>
<dbReference type="PANTHER" id="PTHR48079">
    <property type="entry name" value="PROTEIN YEEZ"/>
    <property type="match status" value="1"/>
</dbReference>